<feature type="domain" description="Maltose/galactoside acetyltransferase" evidence="6">
    <location>
        <begin position="13"/>
        <end position="66"/>
    </location>
</feature>
<dbReference type="EC" id="2.3.1.-" evidence="5"/>
<dbReference type="EMBL" id="QUSM01000002">
    <property type="protein sequence ID" value="RGD75027.1"/>
    <property type="molecule type" value="Genomic_DNA"/>
</dbReference>
<reference evidence="7 8" key="1">
    <citation type="submission" date="2018-08" db="EMBL/GenBank/DDBJ databases">
        <title>A genome reference for cultivated species of the human gut microbiota.</title>
        <authorList>
            <person name="Zou Y."/>
            <person name="Xue W."/>
            <person name="Luo G."/>
        </authorList>
    </citation>
    <scope>NUCLEOTIDE SEQUENCE [LARGE SCALE GENOMIC DNA]</scope>
    <source>
        <strain evidence="7 8">AM25-6</strain>
    </source>
</reference>
<evidence type="ECO:0000256" key="3">
    <source>
        <dbReference type="ARBA" id="ARBA00022737"/>
    </source>
</evidence>
<gene>
    <name evidence="7" type="ORF">DW687_01510</name>
</gene>
<evidence type="ECO:0000256" key="4">
    <source>
        <dbReference type="ARBA" id="ARBA00023315"/>
    </source>
</evidence>
<dbReference type="PROSITE" id="PS00101">
    <property type="entry name" value="HEXAPEP_TRANSFERASES"/>
    <property type="match status" value="1"/>
</dbReference>
<dbReference type="CDD" id="cd03357">
    <property type="entry name" value="LbH_MAT_GAT"/>
    <property type="match status" value="1"/>
</dbReference>
<keyword evidence="3" id="KW-0677">Repeat</keyword>
<dbReference type="SUPFAM" id="SSF51161">
    <property type="entry name" value="Trimeric LpxA-like enzymes"/>
    <property type="match status" value="1"/>
</dbReference>
<evidence type="ECO:0000256" key="1">
    <source>
        <dbReference type="ARBA" id="ARBA00007274"/>
    </source>
</evidence>
<dbReference type="Gene3D" id="2.160.10.10">
    <property type="entry name" value="Hexapeptide repeat proteins"/>
    <property type="match status" value="1"/>
</dbReference>
<evidence type="ECO:0000313" key="7">
    <source>
        <dbReference type="EMBL" id="RGD75027.1"/>
    </source>
</evidence>
<protein>
    <recommendedName>
        <fullName evidence="5">Acetyltransferase</fullName>
        <ecNumber evidence="5">2.3.1.-</ecNumber>
    </recommendedName>
</protein>
<evidence type="ECO:0000313" key="8">
    <source>
        <dbReference type="Proteomes" id="UP000261212"/>
    </source>
</evidence>
<comment type="similarity">
    <text evidence="1 5">Belongs to the transferase hexapeptide repeat family.</text>
</comment>
<dbReference type="GO" id="GO:0008870">
    <property type="term" value="F:galactoside O-acetyltransferase activity"/>
    <property type="evidence" value="ECO:0007669"/>
    <property type="project" value="TreeGrafter"/>
</dbReference>
<dbReference type="InterPro" id="IPR039369">
    <property type="entry name" value="LacA-like"/>
</dbReference>
<evidence type="ECO:0000256" key="2">
    <source>
        <dbReference type="ARBA" id="ARBA00022679"/>
    </source>
</evidence>
<keyword evidence="2 5" id="KW-0808">Transferase</keyword>
<dbReference type="InterPro" id="IPR001451">
    <property type="entry name" value="Hexapep"/>
</dbReference>
<dbReference type="Pfam" id="PF00132">
    <property type="entry name" value="Hexapep"/>
    <property type="match status" value="1"/>
</dbReference>
<keyword evidence="4 5" id="KW-0012">Acyltransferase</keyword>
<dbReference type="InterPro" id="IPR024688">
    <property type="entry name" value="Mac_dom"/>
</dbReference>
<accession>A0A3E3E0F0</accession>
<name>A0A3E3E0F0_9FIRM</name>
<dbReference type="Pfam" id="PF12464">
    <property type="entry name" value="Mac"/>
    <property type="match status" value="1"/>
</dbReference>
<dbReference type="PANTHER" id="PTHR43017">
    <property type="entry name" value="GALACTOSIDE O-ACETYLTRANSFERASE"/>
    <property type="match status" value="1"/>
</dbReference>
<dbReference type="Proteomes" id="UP000261212">
    <property type="component" value="Unassembled WGS sequence"/>
</dbReference>
<dbReference type="PANTHER" id="PTHR43017:SF1">
    <property type="entry name" value="ACETYLTRANSFERASE YJL218W-RELATED"/>
    <property type="match status" value="1"/>
</dbReference>
<comment type="caution">
    <text evidence="7">The sequence shown here is derived from an EMBL/GenBank/DDBJ whole genome shotgun (WGS) entry which is preliminary data.</text>
</comment>
<dbReference type="InterPro" id="IPR018357">
    <property type="entry name" value="Hexapep_transf_CS"/>
</dbReference>
<dbReference type="FunFam" id="2.160.10.10:FF:000025">
    <property type="entry name" value="Hexapeptide-repeat containing-acetyltransferase"/>
    <property type="match status" value="1"/>
</dbReference>
<organism evidence="7 8">
    <name type="scientific">Anaerofustis stercorihominis</name>
    <dbReference type="NCBI Taxonomy" id="214853"/>
    <lineage>
        <taxon>Bacteria</taxon>
        <taxon>Bacillati</taxon>
        <taxon>Bacillota</taxon>
        <taxon>Clostridia</taxon>
        <taxon>Eubacteriales</taxon>
        <taxon>Eubacteriaceae</taxon>
        <taxon>Anaerofustis</taxon>
    </lineage>
</organism>
<dbReference type="AlphaFoldDB" id="A0A3E3E0F0"/>
<dbReference type="SMART" id="SM01266">
    <property type="entry name" value="Mac"/>
    <property type="match status" value="1"/>
</dbReference>
<evidence type="ECO:0000259" key="6">
    <source>
        <dbReference type="SMART" id="SM01266"/>
    </source>
</evidence>
<dbReference type="InterPro" id="IPR011004">
    <property type="entry name" value="Trimer_LpxA-like_sf"/>
</dbReference>
<sequence>MKEIDMKRNLSEFDKMINEIEYKQNQELMDLLLENKKFMDEYNDLGTTDIKKRKKLLKNMLGYIHESVDILPPFICDYGKNITIDEHSFINHNCTVLAEANVIIGKYVRIAPNVSIYTVGHAENPLERKEGFSYAKKVIIEDNVWIGGNVIILPGVTIGENSIIGAGSVINKSIPKNVVAAGNPCKIIKEIEE</sequence>
<evidence type="ECO:0000256" key="5">
    <source>
        <dbReference type="RuleBase" id="RU367021"/>
    </source>
</evidence>
<proteinExistence type="inferred from homology"/>